<reference evidence="3" key="1">
    <citation type="submission" date="2015-07" db="EMBL/GenBank/DDBJ databases">
        <title>Draft genome sequence of the purine-degrading Gottschalkia purinilyticum DSM 1384 (formerly Clostridium purinilyticum).</title>
        <authorList>
            <person name="Poehlein A."/>
            <person name="Schiel-Bengelsdorf B."/>
            <person name="Bengelsdorf F.R."/>
            <person name="Daniel R."/>
            <person name="Duerre P."/>
        </authorList>
    </citation>
    <scope>NUCLEOTIDE SEQUENCE [LARGE SCALE GENOMIC DNA]</scope>
    <source>
        <strain evidence="3">DSM 1384</strain>
    </source>
</reference>
<dbReference type="SUPFAM" id="SSF51726">
    <property type="entry name" value="UROD/MetE-like"/>
    <property type="match status" value="1"/>
</dbReference>
<dbReference type="EMBL" id="LGSS01000010">
    <property type="protein sequence ID" value="KNF07973.1"/>
    <property type="molecule type" value="Genomic_DNA"/>
</dbReference>
<dbReference type="PANTHER" id="PTHR47099:SF1">
    <property type="entry name" value="METHYLCOBAMIDE:COM METHYLTRANSFERASE MTBA"/>
    <property type="match status" value="1"/>
</dbReference>
<dbReference type="GO" id="GO:0004853">
    <property type="term" value="F:uroporphyrinogen decarboxylase activity"/>
    <property type="evidence" value="ECO:0007669"/>
    <property type="project" value="UniProtKB-EC"/>
</dbReference>
<evidence type="ECO:0000313" key="3">
    <source>
        <dbReference type="Proteomes" id="UP000037267"/>
    </source>
</evidence>
<evidence type="ECO:0000259" key="1">
    <source>
        <dbReference type="Pfam" id="PF01208"/>
    </source>
</evidence>
<comment type="caution">
    <text evidence="2">The sequence shown here is derived from an EMBL/GenBank/DDBJ whole genome shotgun (WGS) entry which is preliminary data.</text>
</comment>
<dbReference type="PANTHER" id="PTHR47099">
    <property type="entry name" value="METHYLCOBAMIDE:COM METHYLTRANSFERASE MTBA"/>
    <property type="match status" value="1"/>
</dbReference>
<gene>
    <name evidence="2" type="primary">hemE2</name>
    <name evidence="2" type="ORF">CLPU_10c00270</name>
</gene>
<evidence type="ECO:0000313" key="2">
    <source>
        <dbReference type="EMBL" id="KNF07973.1"/>
    </source>
</evidence>
<keyword evidence="3" id="KW-1185">Reference proteome</keyword>
<dbReference type="STRING" id="1503.CLPU_10c00270"/>
<keyword evidence="2" id="KW-0456">Lyase</keyword>
<dbReference type="Pfam" id="PF01208">
    <property type="entry name" value="URO-D"/>
    <property type="match status" value="1"/>
</dbReference>
<sequence length="353" mass="40031">MYKDELTPSERMRKLVMREEIDRIPVMGSGSEFGASLSNLSLKEFYLNPEWAMEVGEKVVELLGLDSGPSYGMPQGSCWDFGGEVELKTSPRLSFPIVKKRPVEKVEDIDNLTIPDIEKAPHMGRTVKFQELNMKKGRDVSFTVGSPMGVTVDILGATTMLKWFRKEPEAIYRIQRIATDYILKRADYFIDRFGVENCSVVSMYPMESNALIPTSLFEKFSLPYISEIHSKLIDKGIKKWSVHLCGDHMKNLYYWKNEIKLAPRTTFSLSADMDIVETGKYLGPDYIIGGNVPTTILKIGTYNEVLNYCEDIIKKMKNRPGGFILMPDCAISPSTPPLNMYAMVNAAKTYGRY</sequence>
<proteinExistence type="predicted"/>
<organism evidence="2 3">
    <name type="scientific">Gottschalkia purinilytica</name>
    <name type="common">Clostridium purinilyticum</name>
    <dbReference type="NCBI Taxonomy" id="1503"/>
    <lineage>
        <taxon>Bacteria</taxon>
        <taxon>Bacillati</taxon>
        <taxon>Bacillota</taxon>
        <taxon>Tissierellia</taxon>
        <taxon>Tissierellales</taxon>
        <taxon>Gottschalkiaceae</taxon>
        <taxon>Gottschalkia</taxon>
    </lineage>
</organism>
<name>A0A0L0W8V8_GOTPU</name>
<dbReference type="InterPro" id="IPR038071">
    <property type="entry name" value="UROD/MetE-like_sf"/>
</dbReference>
<dbReference type="AlphaFoldDB" id="A0A0L0W8V8"/>
<dbReference type="GO" id="GO:0006779">
    <property type="term" value="P:porphyrin-containing compound biosynthetic process"/>
    <property type="evidence" value="ECO:0007669"/>
    <property type="project" value="InterPro"/>
</dbReference>
<dbReference type="EC" id="4.1.1.37" evidence="2"/>
<feature type="domain" description="Uroporphyrinogen decarboxylase (URO-D)" evidence="1">
    <location>
        <begin position="7"/>
        <end position="350"/>
    </location>
</feature>
<dbReference type="RefSeq" id="WP_050355624.1">
    <property type="nucleotide sequence ID" value="NZ_LGSS01000010.1"/>
</dbReference>
<dbReference type="InterPro" id="IPR000257">
    <property type="entry name" value="Uroporphyrinogen_deCOase"/>
</dbReference>
<dbReference type="Gene3D" id="3.20.20.210">
    <property type="match status" value="1"/>
</dbReference>
<dbReference type="InterPro" id="IPR052024">
    <property type="entry name" value="Methanogen_methyltrans"/>
</dbReference>
<dbReference type="OrthoDB" id="9771599at2"/>
<dbReference type="Proteomes" id="UP000037267">
    <property type="component" value="Unassembled WGS sequence"/>
</dbReference>
<accession>A0A0L0W8V8</accession>
<protein>
    <submittedName>
        <fullName evidence="2">Uroporphyrinogen decarboxylase HemE</fullName>
        <ecNumber evidence="2">4.1.1.37</ecNumber>
    </submittedName>
</protein>